<accession>A0A212JGS3</accession>
<organism evidence="3">
    <name type="scientific">uncultured Dysgonomonas sp</name>
    <dbReference type="NCBI Taxonomy" id="206096"/>
    <lineage>
        <taxon>Bacteria</taxon>
        <taxon>Pseudomonadati</taxon>
        <taxon>Bacteroidota</taxon>
        <taxon>Bacteroidia</taxon>
        <taxon>Bacteroidales</taxon>
        <taxon>Dysgonomonadaceae</taxon>
        <taxon>Dysgonomonas</taxon>
        <taxon>environmental samples</taxon>
    </lineage>
</organism>
<dbReference type="GO" id="GO:0004622">
    <property type="term" value="F:phosphatidylcholine lysophospholipase activity"/>
    <property type="evidence" value="ECO:0007669"/>
    <property type="project" value="TreeGrafter"/>
</dbReference>
<dbReference type="Pfam" id="PF13472">
    <property type="entry name" value="Lipase_GDSL_2"/>
    <property type="match status" value="1"/>
</dbReference>
<evidence type="ECO:0000313" key="3">
    <source>
        <dbReference type="EMBL" id="SBV98614.1"/>
    </source>
</evidence>
<dbReference type="InterPro" id="IPR036514">
    <property type="entry name" value="SGNH_hydro_sf"/>
</dbReference>
<dbReference type="InterPro" id="IPR051532">
    <property type="entry name" value="Ester_Hydrolysis_Enzymes"/>
</dbReference>
<feature type="signal peptide" evidence="1">
    <location>
        <begin position="1"/>
        <end position="20"/>
    </location>
</feature>
<reference evidence="3" key="1">
    <citation type="submission" date="2016-04" db="EMBL/GenBank/DDBJ databases">
        <authorList>
            <person name="Evans L.H."/>
            <person name="Alamgir A."/>
            <person name="Owens N."/>
            <person name="Weber N.D."/>
            <person name="Virtaneva K."/>
            <person name="Barbian K."/>
            <person name="Babar A."/>
            <person name="Rosenke K."/>
        </authorList>
    </citation>
    <scope>NUCLEOTIDE SEQUENCE</scope>
    <source>
        <strain evidence="3">86-1</strain>
    </source>
</reference>
<dbReference type="Gene3D" id="3.40.50.1110">
    <property type="entry name" value="SGNH hydrolase"/>
    <property type="match status" value="1"/>
</dbReference>
<feature type="domain" description="SGNH hydrolase-type esterase" evidence="2">
    <location>
        <begin position="51"/>
        <end position="215"/>
    </location>
</feature>
<evidence type="ECO:0000256" key="1">
    <source>
        <dbReference type="SAM" id="SignalP"/>
    </source>
</evidence>
<dbReference type="PANTHER" id="PTHR30383:SF5">
    <property type="entry name" value="SGNH HYDROLASE-TYPE ESTERASE DOMAIN-CONTAINING PROTEIN"/>
    <property type="match status" value="1"/>
</dbReference>
<dbReference type="InterPro" id="IPR013830">
    <property type="entry name" value="SGNH_hydro"/>
</dbReference>
<dbReference type="SUPFAM" id="SSF52266">
    <property type="entry name" value="SGNH hydrolase"/>
    <property type="match status" value="1"/>
</dbReference>
<dbReference type="AlphaFoldDB" id="A0A212JGS3"/>
<evidence type="ECO:0000259" key="2">
    <source>
        <dbReference type="Pfam" id="PF13472"/>
    </source>
</evidence>
<dbReference type="EMBL" id="FLUM01000001">
    <property type="protein sequence ID" value="SBV98614.1"/>
    <property type="molecule type" value="Genomic_DNA"/>
</dbReference>
<dbReference type="RefSeq" id="WP_296940894.1">
    <property type="nucleotide sequence ID" value="NZ_LT599032.1"/>
</dbReference>
<dbReference type="CDD" id="cd04501">
    <property type="entry name" value="SGNH_hydrolase_like_4"/>
    <property type="match status" value="1"/>
</dbReference>
<sequence>MKKLILMASFFSLFSLFSNAQNFNELINLKRYAKANSELAAPAKGENRVVFIGNSITDGWASQRPDFFKSNNYVGRGIGGQTSPQLLSRFRQDVINLKPAAVVINIGTNDVAGNTGPYDADFTLGNIKSMAELANANGIKVILSSVTPAGEYPWRKEIKEVPLKIAALNAGIKEYASSNGFAYIDYYTLLKDENRAMIAEYTTDGVHLTKEGYAVMEKAAKTVIDEVLK</sequence>
<protein>
    <recommendedName>
        <fullName evidence="2">SGNH hydrolase-type esterase domain-containing protein</fullName>
    </recommendedName>
</protein>
<feature type="chain" id="PRO_5012510324" description="SGNH hydrolase-type esterase domain-containing protein" evidence="1">
    <location>
        <begin position="21"/>
        <end position="229"/>
    </location>
</feature>
<gene>
    <name evidence="3" type="ORF">KL86DYS1_12219</name>
</gene>
<keyword evidence="1" id="KW-0732">Signal</keyword>
<proteinExistence type="predicted"/>
<dbReference type="PANTHER" id="PTHR30383">
    <property type="entry name" value="THIOESTERASE 1/PROTEASE 1/LYSOPHOSPHOLIPASE L1"/>
    <property type="match status" value="1"/>
</dbReference>
<name>A0A212JGS3_9BACT</name>